<keyword evidence="1" id="KW-0732">Signal</keyword>
<protein>
    <recommendedName>
        <fullName evidence="3">Chitin-binding type-2 domain-containing protein</fullName>
    </recommendedName>
</protein>
<accession>A0A1B6K6R2</accession>
<feature type="chain" id="PRO_5008586370" description="Chitin-binding type-2 domain-containing protein" evidence="1">
    <location>
        <begin position="20"/>
        <end position="192"/>
    </location>
</feature>
<sequence length="192" mass="21208">MYNSAIVVLSSIVYTFASSYDQCSCPCFKVPTLPVGLEELRCYAPLYSQAASVNSSEANTIDSVCLFLNATNIADNALWQLYNVFIDGSRLPRAGIQLPSTQTGCFDIVGPTRRYRDCVLGSPCEGTYVIYSCIQTESCMTDRSNAEVIIISTRMIECQECIDKGIDIALEIFPDLTFFVLPRESTNPCSDH</sequence>
<reference evidence="2" key="1">
    <citation type="submission" date="2015-11" db="EMBL/GenBank/DDBJ databases">
        <title>De novo transcriptome assembly of four potential Pierce s Disease insect vectors from Arizona vineyards.</title>
        <authorList>
            <person name="Tassone E.E."/>
        </authorList>
    </citation>
    <scope>NUCLEOTIDE SEQUENCE</scope>
</reference>
<proteinExistence type="predicted"/>
<evidence type="ECO:0008006" key="3">
    <source>
        <dbReference type="Google" id="ProtNLM"/>
    </source>
</evidence>
<gene>
    <name evidence="2" type="ORF">g.6230</name>
</gene>
<name>A0A1B6K6R2_9HEMI</name>
<organism evidence="2">
    <name type="scientific">Homalodisca liturata</name>
    <dbReference type="NCBI Taxonomy" id="320908"/>
    <lineage>
        <taxon>Eukaryota</taxon>
        <taxon>Metazoa</taxon>
        <taxon>Ecdysozoa</taxon>
        <taxon>Arthropoda</taxon>
        <taxon>Hexapoda</taxon>
        <taxon>Insecta</taxon>
        <taxon>Pterygota</taxon>
        <taxon>Neoptera</taxon>
        <taxon>Paraneoptera</taxon>
        <taxon>Hemiptera</taxon>
        <taxon>Auchenorrhyncha</taxon>
        <taxon>Membracoidea</taxon>
        <taxon>Cicadellidae</taxon>
        <taxon>Cicadellinae</taxon>
        <taxon>Proconiini</taxon>
        <taxon>Homalodisca</taxon>
    </lineage>
</organism>
<evidence type="ECO:0000313" key="2">
    <source>
        <dbReference type="EMBL" id="JAT07141.1"/>
    </source>
</evidence>
<feature type="signal peptide" evidence="1">
    <location>
        <begin position="1"/>
        <end position="19"/>
    </location>
</feature>
<dbReference type="AlphaFoldDB" id="A0A1B6K6R2"/>
<evidence type="ECO:0000256" key="1">
    <source>
        <dbReference type="SAM" id="SignalP"/>
    </source>
</evidence>
<dbReference type="EMBL" id="GECU01000566">
    <property type="protein sequence ID" value="JAT07141.1"/>
    <property type="molecule type" value="Transcribed_RNA"/>
</dbReference>